<reference evidence="1" key="1">
    <citation type="submission" date="2024-06" db="EMBL/GenBank/DDBJ databases">
        <authorList>
            <person name="Liu X."/>
            <person name="Lenzi L."/>
            <person name="Haldenby T S."/>
            <person name="Uol C."/>
        </authorList>
    </citation>
    <scope>NUCLEOTIDE SEQUENCE</scope>
</reference>
<protein>
    <recommendedName>
        <fullName evidence="3">Cystatin domain-containing protein</fullName>
    </recommendedName>
</protein>
<gene>
    <name evidence="1" type="ORF">CDAUBV1_LOCUS11384</name>
</gene>
<organism evidence="1 2">
    <name type="scientific">Calicophoron daubneyi</name>
    <name type="common">Rumen fluke</name>
    <name type="synonym">Paramphistomum daubneyi</name>
    <dbReference type="NCBI Taxonomy" id="300641"/>
    <lineage>
        <taxon>Eukaryota</taxon>
        <taxon>Metazoa</taxon>
        <taxon>Spiralia</taxon>
        <taxon>Lophotrochozoa</taxon>
        <taxon>Platyhelminthes</taxon>
        <taxon>Trematoda</taxon>
        <taxon>Digenea</taxon>
        <taxon>Plagiorchiida</taxon>
        <taxon>Pronocephalata</taxon>
        <taxon>Paramphistomoidea</taxon>
        <taxon>Paramphistomidae</taxon>
        <taxon>Calicophoron</taxon>
    </lineage>
</organism>
<evidence type="ECO:0000313" key="2">
    <source>
        <dbReference type="Proteomes" id="UP001497525"/>
    </source>
</evidence>
<accession>A0AAV2TL89</accession>
<comment type="caution">
    <text evidence="1">The sequence shown here is derived from an EMBL/GenBank/DDBJ whole genome shotgun (WGS) entry which is preliminary data.</text>
</comment>
<evidence type="ECO:0008006" key="3">
    <source>
        <dbReference type="Google" id="ProtNLM"/>
    </source>
</evidence>
<sequence>MYIVPTCGILVLACVMVSGQMLYGGFTRERPLTDDEELEFRDLITRKLPAIVGTDVEGFRFISVQTQVVAGINYRVLIQMPDGSCASVIIFKYLPTQGGKTSIVDVGPVPCPNK</sequence>
<proteinExistence type="predicted"/>
<dbReference type="InterPro" id="IPR046350">
    <property type="entry name" value="Cystatin_sf"/>
</dbReference>
<dbReference type="EMBL" id="CAXLJL010000378">
    <property type="protein sequence ID" value="CAL5137115.1"/>
    <property type="molecule type" value="Genomic_DNA"/>
</dbReference>
<dbReference type="PROSITE" id="PS00287">
    <property type="entry name" value="CYSTATIN"/>
    <property type="match status" value="1"/>
</dbReference>
<name>A0AAV2TL89_CALDB</name>
<dbReference type="Gene3D" id="3.10.450.10">
    <property type="match status" value="1"/>
</dbReference>
<dbReference type="InterPro" id="IPR018073">
    <property type="entry name" value="Prot_inh_cystat_CS"/>
</dbReference>
<dbReference type="Proteomes" id="UP001497525">
    <property type="component" value="Unassembled WGS sequence"/>
</dbReference>
<dbReference type="SUPFAM" id="SSF54403">
    <property type="entry name" value="Cystatin/monellin"/>
    <property type="match status" value="1"/>
</dbReference>
<dbReference type="AlphaFoldDB" id="A0AAV2TL89"/>
<evidence type="ECO:0000313" key="1">
    <source>
        <dbReference type="EMBL" id="CAL5137115.1"/>
    </source>
</evidence>